<evidence type="ECO:0000256" key="14">
    <source>
        <dbReference type="ARBA" id="ARBA00022840"/>
    </source>
</evidence>
<dbReference type="GO" id="GO:0005829">
    <property type="term" value="C:cytosol"/>
    <property type="evidence" value="ECO:0007669"/>
    <property type="project" value="TreeGrafter"/>
</dbReference>
<comment type="catalytic activity">
    <reaction evidence="17">
        <text>4-methyl-5-(2-phosphooxyethyl)-thiazole + 4-amino-2-methyl-5-(diphosphooxymethyl)pyrimidine + H(+) = thiamine phosphate + diphosphate</text>
        <dbReference type="Rhea" id="RHEA:22328"/>
        <dbReference type="ChEBI" id="CHEBI:15378"/>
        <dbReference type="ChEBI" id="CHEBI:33019"/>
        <dbReference type="ChEBI" id="CHEBI:37575"/>
        <dbReference type="ChEBI" id="CHEBI:57841"/>
        <dbReference type="ChEBI" id="CHEBI:58296"/>
        <dbReference type="EC" id="2.5.1.3"/>
    </reaction>
</comment>
<evidence type="ECO:0000256" key="12">
    <source>
        <dbReference type="ARBA" id="ARBA00022741"/>
    </source>
</evidence>
<comment type="catalytic activity">
    <reaction evidence="19">
        <text>2-[(2R,5Z)-2-carboxy-4-methylthiazol-5(2H)-ylidene]ethyl phosphate + 4-amino-2-methyl-5-(diphosphooxymethyl)pyrimidine + 2 H(+) = thiamine phosphate + CO2 + diphosphate</text>
        <dbReference type="Rhea" id="RHEA:47844"/>
        <dbReference type="ChEBI" id="CHEBI:15378"/>
        <dbReference type="ChEBI" id="CHEBI:16526"/>
        <dbReference type="ChEBI" id="CHEBI:33019"/>
        <dbReference type="ChEBI" id="CHEBI:37575"/>
        <dbReference type="ChEBI" id="CHEBI:57841"/>
        <dbReference type="ChEBI" id="CHEBI:62899"/>
        <dbReference type="EC" id="2.5.1.3"/>
    </reaction>
</comment>
<dbReference type="NCBIfam" id="TIGR00097">
    <property type="entry name" value="HMP-P_kinase"/>
    <property type="match status" value="1"/>
</dbReference>
<dbReference type="EC" id="2.5.1.3" evidence="9"/>
<evidence type="ECO:0000259" key="25">
    <source>
        <dbReference type="Pfam" id="PF08543"/>
    </source>
</evidence>
<evidence type="ECO:0000256" key="18">
    <source>
        <dbReference type="ARBA" id="ARBA00047851"/>
    </source>
</evidence>
<dbReference type="GO" id="GO:0004789">
    <property type="term" value="F:thiamine-phosphate diphosphorylase activity"/>
    <property type="evidence" value="ECO:0007669"/>
    <property type="project" value="UniProtKB-EC"/>
</dbReference>
<comment type="caution">
    <text evidence="26">The sequence shown here is derived from an EMBL/GenBank/DDBJ whole genome shotgun (WGS) entry which is preliminary data.</text>
</comment>
<dbReference type="GO" id="GO:0005524">
    <property type="term" value="F:ATP binding"/>
    <property type="evidence" value="ECO:0007669"/>
    <property type="project" value="UniProtKB-KW"/>
</dbReference>
<dbReference type="GO" id="GO:0009229">
    <property type="term" value="P:thiamine diphosphate biosynthetic process"/>
    <property type="evidence" value="ECO:0007669"/>
    <property type="project" value="UniProtKB-UniPathway"/>
</dbReference>
<dbReference type="PATRIC" id="fig|1544416.3.peg.782"/>
<evidence type="ECO:0000313" key="26">
    <source>
        <dbReference type="EMBL" id="KQB85632.1"/>
    </source>
</evidence>
<evidence type="ECO:0000259" key="24">
    <source>
        <dbReference type="Pfam" id="PF03070"/>
    </source>
</evidence>
<dbReference type="CDD" id="cd19365">
    <property type="entry name" value="TenA_C-like"/>
    <property type="match status" value="1"/>
</dbReference>
<keyword evidence="27" id="KW-1185">Reference proteome</keyword>
<dbReference type="FunFam" id="3.40.1190.20:FF:000003">
    <property type="entry name" value="Phosphomethylpyrimidine kinase ThiD"/>
    <property type="match status" value="1"/>
</dbReference>
<evidence type="ECO:0000256" key="17">
    <source>
        <dbReference type="ARBA" id="ARBA00047334"/>
    </source>
</evidence>
<evidence type="ECO:0000256" key="11">
    <source>
        <dbReference type="ARBA" id="ARBA00022679"/>
    </source>
</evidence>
<comment type="similarity">
    <text evidence="20">In the N-terminal section; belongs to the thiamine-phosphate synthase family.</text>
</comment>
<keyword evidence="15" id="KW-0784">Thiamine biosynthesis</keyword>
<evidence type="ECO:0000256" key="22">
    <source>
        <dbReference type="ARBA" id="ARBA00061559"/>
    </source>
</evidence>
<comment type="function">
    <text evidence="5">Catalyzes the phosphorylation of hydroxymethylpyrimidine phosphate (HMP-P) to HMP-PP, and of HMP to HMP-P.</text>
</comment>
<evidence type="ECO:0000256" key="5">
    <source>
        <dbReference type="ARBA" id="ARBA00003848"/>
    </source>
</evidence>
<evidence type="ECO:0000256" key="8">
    <source>
        <dbReference type="ARBA" id="ARBA00012135"/>
    </source>
</evidence>
<evidence type="ECO:0000256" key="16">
    <source>
        <dbReference type="ARBA" id="ARBA00023268"/>
    </source>
</evidence>
<evidence type="ECO:0000256" key="21">
    <source>
        <dbReference type="ARBA" id="ARBA00061288"/>
    </source>
</evidence>
<gene>
    <name evidence="26" type="primary">thiD</name>
    <name evidence="26" type="ORF">Cocul_00779</name>
</gene>
<comment type="function">
    <text evidence="4">Condenses 4-methyl-5-(beta-hydroxyethyl)thiazole monophosphate (THZ-P) and 2-methyl-4-amino-5-hydroxymethyl pyrimidine pyrophosphate (HMP-PP) to form thiamine monophosphate (TMP).</text>
</comment>
<evidence type="ECO:0000256" key="23">
    <source>
        <dbReference type="ARBA" id="ARBA00067202"/>
    </source>
</evidence>
<evidence type="ECO:0000256" key="10">
    <source>
        <dbReference type="ARBA" id="ARBA00012963"/>
    </source>
</evidence>
<evidence type="ECO:0000256" key="15">
    <source>
        <dbReference type="ARBA" id="ARBA00022977"/>
    </source>
</evidence>
<evidence type="ECO:0000256" key="13">
    <source>
        <dbReference type="ARBA" id="ARBA00022777"/>
    </source>
</evidence>
<comment type="cofactor">
    <cofactor evidence="3">
        <name>Mg(2+)</name>
        <dbReference type="ChEBI" id="CHEBI:18420"/>
    </cofactor>
</comment>
<comment type="similarity">
    <text evidence="22">In the C-terminal section; belongs to the thiaminase-2 family.</text>
</comment>
<evidence type="ECO:0000256" key="3">
    <source>
        <dbReference type="ARBA" id="ARBA00001946"/>
    </source>
</evidence>
<evidence type="ECO:0000256" key="6">
    <source>
        <dbReference type="ARBA" id="ARBA00004769"/>
    </source>
</evidence>
<dbReference type="InterPro" id="IPR013749">
    <property type="entry name" value="PM/HMP-P_kinase-1"/>
</dbReference>
<evidence type="ECO:0000256" key="2">
    <source>
        <dbReference type="ARBA" id="ARBA00000565"/>
    </source>
</evidence>
<name>A0A0Q0UCI7_9CORY</name>
<comment type="pathway">
    <text evidence="6">Cofactor biosynthesis; thiamine diphosphate biosynthesis; 4-amino-2-methyl-5-diphosphomethylpyrimidine from 5-amino-1-(5-phospho-D-ribosyl)imidazole: step 3/3.</text>
</comment>
<comment type="catalytic activity">
    <reaction evidence="18">
        <text>2-(2-carboxy-4-methylthiazol-5-yl)ethyl phosphate + 4-amino-2-methyl-5-(diphosphooxymethyl)pyrimidine + 2 H(+) = thiamine phosphate + CO2 + diphosphate</text>
        <dbReference type="Rhea" id="RHEA:47848"/>
        <dbReference type="ChEBI" id="CHEBI:15378"/>
        <dbReference type="ChEBI" id="CHEBI:16526"/>
        <dbReference type="ChEBI" id="CHEBI:33019"/>
        <dbReference type="ChEBI" id="CHEBI:37575"/>
        <dbReference type="ChEBI" id="CHEBI:57841"/>
        <dbReference type="ChEBI" id="CHEBI:62890"/>
        <dbReference type="EC" id="2.5.1.3"/>
    </reaction>
</comment>
<dbReference type="Gene3D" id="3.40.1190.20">
    <property type="match status" value="1"/>
</dbReference>
<protein>
    <recommendedName>
        <fullName evidence="23">Thiamine biosynthesis multifunctional protein ThiED</fullName>
        <ecNumber evidence="9">2.5.1.3</ecNumber>
        <ecNumber evidence="8">2.7.1.49</ecNumber>
        <ecNumber evidence="10">2.7.4.7</ecNumber>
    </recommendedName>
</protein>
<keyword evidence="12" id="KW-0547">Nucleotide-binding</keyword>
<evidence type="ECO:0000256" key="4">
    <source>
        <dbReference type="ARBA" id="ARBA00003814"/>
    </source>
</evidence>
<accession>A0A0Q0UCI7</accession>
<organism evidence="26 27">
    <name type="scientific">Corynebacterium oculi</name>
    <dbReference type="NCBI Taxonomy" id="1544416"/>
    <lineage>
        <taxon>Bacteria</taxon>
        <taxon>Bacillati</taxon>
        <taxon>Actinomycetota</taxon>
        <taxon>Actinomycetes</taxon>
        <taxon>Mycobacteriales</taxon>
        <taxon>Corynebacteriaceae</taxon>
        <taxon>Corynebacterium</taxon>
    </lineage>
</organism>
<dbReference type="InterPro" id="IPR004399">
    <property type="entry name" value="HMP/HMP-P_kinase_dom"/>
</dbReference>
<dbReference type="GO" id="GO:0008902">
    <property type="term" value="F:hydroxymethylpyrimidine kinase activity"/>
    <property type="evidence" value="ECO:0007669"/>
    <property type="project" value="UniProtKB-EC"/>
</dbReference>
<dbReference type="SUPFAM" id="SSF48613">
    <property type="entry name" value="Heme oxygenase-like"/>
    <property type="match status" value="1"/>
</dbReference>
<dbReference type="Pfam" id="PF08543">
    <property type="entry name" value="Phos_pyr_kin"/>
    <property type="match status" value="1"/>
</dbReference>
<keyword evidence="16" id="KW-0511">Multifunctional enzyme</keyword>
<feature type="domain" description="Thiaminase-2/PQQC" evidence="24">
    <location>
        <begin position="316"/>
        <end position="498"/>
    </location>
</feature>
<comment type="pathway">
    <text evidence="7">Cofactor biosynthesis; thiamine diphosphate biosynthesis; thiamine phosphate from 4-amino-2-methyl-5-diphosphomethylpyrimidine and 4-methyl-5-(2-phosphoethyl)-thiazole: step 1/1.</text>
</comment>
<dbReference type="CDD" id="cd01169">
    <property type="entry name" value="HMPP_kinase"/>
    <property type="match status" value="1"/>
</dbReference>
<evidence type="ECO:0000256" key="7">
    <source>
        <dbReference type="ARBA" id="ARBA00005165"/>
    </source>
</evidence>
<dbReference type="GO" id="GO:0009228">
    <property type="term" value="P:thiamine biosynthetic process"/>
    <property type="evidence" value="ECO:0007669"/>
    <property type="project" value="UniProtKB-KW"/>
</dbReference>
<evidence type="ECO:0000256" key="20">
    <source>
        <dbReference type="ARBA" id="ARBA00061283"/>
    </source>
</evidence>
<dbReference type="InterPro" id="IPR029056">
    <property type="entry name" value="Ribokinase-like"/>
</dbReference>
<dbReference type="Gene3D" id="1.20.910.10">
    <property type="entry name" value="Heme oxygenase-like"/>
    <property type="match status" value="1"/>
</dbReference>
<dbReference type="PANTHER" id="PTHR20858:SF17">
    <property type="entry name" value="HYDROXYMETHYLPYRIMIDINE_PHOSPHOMETHYLPYRIMIDINE KINASE THI20-RELATED"/>
    <property type="match status" value="1"/>
</dbReference>
<keyword evidence="13 26" id="KW-0418">Kinase</keyword>
<dbReference type="InterPro" id="IPR016084">
    <property type="entry name" value="Haem_Oase-like_multi-hlx"/>
</dbReference>
<dbReference type="EC" id="2.7.4.7" evidence="10"/>
<comment type="similarity">
    <text evidence="21">In the central section; belongs to the ThiD family.</text>
</comment>
<proteinExistence type="inferred from homology"/>
<dbReference type="PANTHER" id="PTHR20858">
    <property type="entry name" value="PHOSPHOMETHYLPYRIMIDINE KINASE"/>
    <property type="match status" value="1"/>
</dbReference>
<evidence type="ECO:0000256" key="1">
    <source>
        <dbReference type="ARBA" id="ARBA00000151"/>
    </source>
</evidence>
<reference evidence="26 27" key="1">
    <citation type="submission" date="2015-10" db="EMBL/GenBank/DDBJ databases">
        <title>Corynebacteirum lowii and Corynebacterium oculi species nova, derived from human clinical disease and and emended description of Corynebacterium mastiditis.</title>
        <authorList>
            <person name="Bernard K."/>
            <person name="Pacheco A.L."/>
            <person name="Mcdougall C."/>
            <person name="Burtx T."/>
            <person name="Weibe D."/>
            <person name="Tyler S."/>
            <person name="Olson A.B."/>
            <person name="Cnockaert M."/>
            <person name="Eguchi H."/>
            <person name="Kuwahara T."/>
            <person name="Nakayama-Imaohji H."/>
            <person name="Boudewijins M."/>
            <person name="Van Hoecke F."/>
            <person name="Bernier A.-M."/>
            <person name="Vandamme P."/>
        </authorList>
    </citation>
    <scope>NUCLEOTIDE SEQUENCE [LARGE SCALE GENOMIC DNA]</scope>
    <source>
        <strain evidence="26 27">NML 130210</strain>
    </source>
</reference>
<comment type="catalytic activity">
    <reaction evidence="1">
        <text>4-amino-5-hydroxymethyl-2-methylpyrimidine + ATP = 4-amino-2-methyl-5-(phosphooxymethyl)pyrimidine + ADP + H(+)</text>
        <dbReference type="Rhea" id="RHEA:23096"/>
        <dbReference type="ChEBI" id="CHEBI:15378"/>
        <dbReference type="ChEBI" id="CHEBI:16892"/>
        <dbReference type="ChEBI" id="CHEBI:30616"/>
        <dbReference type="ChEBI" id="CHEBI:58354"/>
        <dbReference type="ChEBI" id="CHEBI:456216"/>
        <dbReference type="EC" id="2.7.1.49"/>
    </reaction>
</comment>
<dbReference type="InterPro" id="IPR004305">
    <property type="entry name" value="Thiaminase-2/PQQC"/>
</dbReference>
<dbReference type="EC" id="2.7.1.49" evidence="8"/>
<dbReference type="RefSeq" id="WP_055121936.1">
    <property type="nucleotide sequence ID" value="NZ_LKST01000001.1"/>
</dbReference>
<dbReference type="SUPFAM" id="SSF53613">
    <property type="entry name" value="Ribokinase-like"/>
    <property type="match status" value="1"/>
</dbReference>
<sequence>MIPRVLTIAGTDPTGGAGIQADIKAISEAGGFPLSVVTSLVAQNTHGVRSIHTPPQDFLLAQLDAVFEDVQVDALKIGMLGGAQTITTVAEYLRDHPVAPVVLDPVMVATSGDLLLDREAEAALSELCAQADIITPNLSELAVLAQASPARTLEEAIDQALPLARRWGTGVVVKGGHLSGSADNALVSPEGAVHRVPCPRIDTPHTHGTGCSLSSSLATRLVLDASPAEALAWSTRWLAEAIRHGGDLHVGGGNGPVDHSHRSRRLSAQASTAPWPLPTEFAPQPNPDDSWAAGPWTRALWELAQTPLGETYALDFIQQLGQGSLDRGDFLFYLAQDSHYLLAYSRCLARVASRCDLPEHATQWAHDAAACLEEEAQLHRSELGALTGEVSPITLSYTAFLAATADSGSYAEAAAAVLPCYWLYAHIGLYLTDEVTPDHPYAPWLSTYGDADFLAGTRQAIARVEHALEQASPAERLRAARAFVAACYFERDFFAQASRR</sequence>
<keyword evidence="14" id="KW-0067">ATP-binding</keyword>
<dbReference type="Proteomes" id="UP000050517">
    <property type="component" value="Unassembled WGS sequence"/>
</dbReference>
<comment type="catalytic activity">
    <reaction evidence="2">
        <text>4-amino-2-methyl-5-(phosphooxymethyl)pyrimidine + ATP = 4-amino-2-methyl-5-(diphosphooxymethyl)pyrimidine + ADP</text>
        <dbReference type="Rhea" id="RHEA:19893"/>
        <dbReference type="ChEBI" id="CHEBI:30616"/>
        <dbReference type="ChEBI" id="CHEBI:57841"/>
        <dbReference type="ChEBI" id="CHEBI:58354"/>
        <dbReference type="ChEBI" id="CHEBI:456216"/>
        <dbReference type="EC" id="2.7.4.7"/>
    </reaction>
</comment>
<keyword evidence="11 26" id="KW-0808">Transferase</keyword>
<feature type="domain" description="Pyridoxamine kinase/Phosphomethylpyrimidine kinase" evidence="25">
    <location>
        <begin position="12"/>
        <end position="258"/>
    </location>
</feature>
<dbReference type="NCBIfam" id="NF011301">
    <property type="entry name" value="PRK14713.1"/>
    <property type="match status" value="1"/>
</dbReference>
<dbReference type="STRING" id="1544416.Cocul_00779"/>
<evidence type="ECO:0000256" key="19">
    <source>
        <dbReference type="ARBA" id="ARBA00047883"/>
    </source>
</evidence>
<evidence type="ECO:0000256" key="9">
    <source>
        <dbReference type="ARBA" id="ARBA00012830"/>
    </source>
</evidence>
<dbReference type="AlphaFoldDB" id="A0A0Q0UCI7"/>
<dbReference type="Pfam" id="PF03070">
    <property type="entry name" value="TENA_THI-4"/>
    <property type="match status" value="1"/>
</dbReference>
<dbReference type="GO" id="GO:0008972">
    <property type="term" value="F:phosphomethylpyrimidine kinase activity"/>
    <property type="evidence" value="ECO:0007669"/>
    <property type="project" value="UniProtKB-EC"/>
</dbReference>
<dbReference type="EMBL" id="LKST01000001">
    <property type="protein sequence ID" value="KQB85632.1"/>
    <property type="molecule type" value="Genomic_DNA"/>
</dbReference>
<dbReference type="UniPathway" id="UPA00060">
    <property type="reaction ID" value="UER00138"/>
</dbReference>
<evidence type="ECO:0000313" key="27">
    <source>
        <dbReference type="Proteomes" id="UP000050517"/>
    </source>
</evidence>